<gene>
    <name evidence="1" type="ORF">HA333_08615</name>
</gene>
<comment type="caution">
    <text evidence="1">The sequence shown here is derived from an EMBL/GenBank/DDBJ whole genome shotgun (WGS) entry which is preliminary data.</text>
</comment>
<dbReference type="PANTHER" id="PTHR34704:SF1">
    <property type="entry name" value="ATPASE"/>
    <property type="match status" value="1"/>
</dbReference>
<dbReference type="Proteomes" id="UP000651120">
    <property type="component" value="Unassembled WGS sequence"/>
</dbReference>
<dbReference type="AlphaFoldDB" id="A0A832WF53"/>
<dbReference type="GO" id="GO:0005524">
    <property type="term" value="F:ATP binding"/>
    <property type="evidence" value="ECO:0007669"/>
    <property type="project" value="UniProtKB-KW"/>
</dbReference>
<dbReference type="InterPro" id="IPR027417">
    <property type="entry name" value="P-loop_NTPase"/>
</dbReference>
<dbReference type="Gene3D" id="3.40.50.300">
    <property type="entry name" value="P-loop containing nucleotide triphosphate hydrolases"/>
    <property type="match status" value="1"/>
</dbReference>
<name>A0A832WF53_9CREN</name>
<keyword evidence="1" id="KW-0547">Nucleotide-binding</keyword>
<dbReference type="PANTHER" id="PTHR34704">
    <property type="entry name" value="ATPASE"/>
    <property type="match status" value="1"/>
</dbReference>
<dbReference type="EMBL" id="DUJP01000030">
    <property type="protein sequence ID" value="HII47486.1"/>
    <property type="molecule type" value="Genomic_DNA"/>
</dbReference>
<dbReference type="GeneID" id="43837046"/>
<dbReference type="RefSeq" id="WP_128867242.1">
    <property type="nucleotide sequence ID" value="NZ_DUJP01000030.1"/>
</dbReference>
<proteinExistence type="predicted"/>
<reference evidence="1" key="1">
    <citation type="journal article" date="2020" name="bioRxiv">
        <title>A rank-normalized archaeal taxonomy based on genome phylogeny resolves widespread incomplete and uneven classifications.</title>
        <authorList>
            <person name="Rinke C."/>
            <person name="Chuvochina M."/>
            <person name="Mussig A.J."/>
            <person name="Chaumeil P.-A."/>
            <person name="Waite D.W."/>
            <person name="Whitman W.B."/>
            <person name="Parks D.H."/>
            <person name="Hugenholtz P."/>
        </authorList>
    </citation>
    <scope>NUCLEOTIDE SEQUENCE</scope>
    <source>
        <strain evidence="1">UBA8839</strain>
    </source>
</reference>
<accession>A0A832WF53</accession>
<organism evidence="1 2">
    <name type="scientific">Pyrobaculum aerophilum</name>
    <dbReference type="NCBI Taxonomy" id="13773"/>
    <lineage>
        <taxon>Archaea</taxon>
        <taxon>Thermoproteota</taxon>
        <taxon>Thermoprotei</taxon>
        <taxon>Thermoproteales</taxon>
        <taxon>Thermoproteaceae</taxon>
        <taxon>Pyrobaculum</taxon>
    </lineage>
</organism>
<sequence>MNQQFINRERELAWLEELYKKPGAQLVVIYGRRRIGETEL</sequence>
<evidence type="ECO:0000313" key="2">
    <source>
        <dbReference type="Proteomes" id="UP000651120"/>
    </source>
</evidence>
<evidence type="ECO:0000313" key="1">
    <source>
        <dbReference type="EMBL" id="HII47486.1"/>
    </source>
</evidence>
<keyword evidence="1" id="KW-0067">ATP-binding</keyword>
<protein>
    <submittedName>
        <fullName evidence="1">ATP-binding protein</fullName>
    </submittedName>
</protein>